<dbReference type="PROSITE" id="PS51459">
    <property type="entry name" value="FIDO"/>
    <property type="match status" value="1"/>
</dbReference>
<dbReference type="SUPFAM" id="SSF140931">
    <property type="entry name" value="Fic-like"/>
    <property type="match status" value="1"/>
</dbReference>
<reference evidence="2 3" key="1">
    <citation type="journal article" date="2019" name="Int. J. Syst. Evol. Microbiol.">
        <title>The Global Catalogue of Microorganisms (GCM) 10K type strain sequencing project: providing services to taxonomists for standard genome sequencing and annotation.</title>
        <authorList>
            <consortium name="The Broad Institute Genomics Platform"/>
            <consortium name="The Broad Institute Genome Sequencing Center for Infectious Disease"/>
            <person name="Wu L."/>
            <person name="Ma J."/>
        </authorList>
    </citation>
    <scope>NUCLEOTIDE SEQUENCE [LARGE SCALE GENOMIC DNA]</scope>
    <source>
        <strain evidence="2 3">JCM 15503</strain>
    </source>
</reference>
<evidence type="ECO:0000259" key="1">
    <source>
        <dbReference type="PROSITE" id="PS51459"/>
    </source>
</evidence>
<feature type="domain" description="Fido" evidence="1">
    <location>
        <begin position="112"/>
        <end position="264"/>
    </location>
</feature>
<proteinExistence type="predicted"/>
<dbReference type="Pfam" id="PF02661">
    <property type="entry name" value="Fic"/>
    <property type="match status" value="1"/>
</dbReference>
<keyword evidence="3" id="KW-1185">Reference proteome</keyword>
<protein>
    <submittedName>
        <fullName evidence="2">Fic family protein</fullName>
    </submittedName>
</protein>
<dbReference type="PANTHER" id="PTHR13504">
    <property type="entry name" value="FIDO DOMAIN-CONTAINING PROTEIN DDB_G0283145"/>
    <property type="match status" value="1"/>
</dbReference>
<dbReference type="EMBL" id="BAAAEW010000037">
    <property type="protein sequence ID" value="GAA0763596.1"/>
    <property type="molecule type" value="Genomic_DNA"/>
</dbReference>
<dbReference type="InterPro" id="IPR040198">
    <property type="entry name" value="Fido_containing"/>
</dbReference>
<evidence type="ECO:0000313" key="2">
    <source>
        <dbReference type="EMBL" id="GAA0763596.1"/>
    </source>
</evidence>
<dbReference type="Proteomes" id="UP001500279">
    <property type="component" value="Unassembled WGS sequence"/>
</dbReference>
<dbReference type="InterPro" id="IPR003812">
    <property type="entry name" value="Fido"/>
</dbReference>
<dbReference type="InterPro" id="IPR036597">
    <property type="entry name" value="Fido-like_dom_sf"/>
</dbReference>
<evidence type="ECO:0000313" key="3">
    <source>
        <dbReference type="Proteomes" id="UP001500279"/>
    </source>
</evidence>
<dbReference type="PANTHER" id="PTHR13504:SF38">
    <property type="entry name" value="FIDO DOMAIN-CONTAINING PROTEIN"/>
    <property type="match status" value="1"/>
</dbReference>
<sequence>MPQFIHRELRLLNPRFSSPLLDVLTDLEHLRRLEIKATTPPSVFQQLKQVFHFLESLASARIEGNHTTLADYIETKVAAPSADAPADSIKEVVNIERAMEQVEQAVTPGAPIGNHLIRGLHATAVHALVREGDATPGAYRTGPLRIAKSDHAPPDAIQVPGYMEELVGFVNREDQKKYDLMKVALAHHRFAWIHPFGNGNGRVVRLFTYALLIKYGFRVSAEDGRLLNPAAVFCADREKYYDMLAKADAGSDEDLEAWCTYVLTGIRDELSKVDRLADYDNLTSEILVPALTHARQRQLVTPQEERILLAAIKGKVVKSGDLTDAMPGLTGAQRTYQIRRLVGNGMLQPIYSDARQYTIGFSSNMLLRGVVRALTDGGFISSALAADGAS</sequence>
<comment type="caution">
    <text evidence="2">The sequence shown here is derived from an EMBL/GenBank/DDBJ whole genome shotgun (WGS) entry which is preliminary data.</text>
</comment>
<dbReference type="Gene3D" id="1.10.3290.10">
    <property type="entry name" value="Fido-like domain"/>
    <property type="match status" value="1"/>
</dbReference>
<accession>A0ABN1KDT5</accession>
<dbReference type="RefSeq" id="WP_141289112.1">
    <property type="nucleotide sequence ID" value="NZ_BAAAEW010000037.1"/>
</dbReference>
<name>A0ABN1KDT5_9BURK</name>
<gene>
    <name evidence="2" type="ORF">GCM10009107_49120</name>
</gene>
<organism evidence="2 3">
    <name type="scientific">Ideonella azotifigens</name>
    <dbReference type="NCBI Taxonomy" id="513160"/>
    <lineage>
        <taxon>Bacteria</taxon>
        <taxon>Pseudomonadati</taxon>
        <taxon>Pseudomonadota</taxon>
        <taxon>Betaproteobacteria</taxon>
        <taxon>Burkholderiales</taxon>
        <taxon>Sphaerotilaceae</taxon>
        <taxon>Ideonella</taxon>
    </lineage>
</organism>